<organism evidence="2 3">
    <name type="scientific">Yinghuangia aomiensis</name>
    <dbReference type="NCBI Taxonomy" id="676205"/>
    <lineage>
        <taxon>Bacteria</taxon>
        <taxon>Bacillati</taxon>
        <taxon>Actinomycetota</taxon>
        <taxon>Actinomycetes</taxon>
        <taxon>Kitasatosporales</taxon>
        <taxon>Streptomycetaceae</taxon>
        <taxon>Yinghuangia</taxon>
    </lineage>
</organism>
<feature type="domain" description="DUF6504" evidence="1">
    <location>
        <begin position="11"/>
        <end position="136"/>
    </location>
</feature>
<dbReference type="RefSeq" id="WP_345674522.1">
    <property type="nucleotide sequence ID" value="NZ_BAABHS010000004.1"/>
</dbReference>
<comment type="caution">
    <text evidence="2">The sequence shown here is derived from an EMBL/GenBank/DDBJ whole genome shotgun (WGS) entry which is preliminary data.</text>
</comment>
<proteinExistence type="predicted"/>
<name>A0ABP9GVA4_9ACTN</name>
<evidence type="ECO:0000313" key="2">
    <source>
        <dbReference type="EMBL" id="GAA4954482.1"/>
    </source>
</evidence>
<sequence length="137" mass="14835">MARRHIDPVEVLRSGGEPARFLWHDRLYVVREVLDHWMENEEWWQGRATGVTSATRTVARTAVAGTATTAPAGATAPGGTTMLAGAPERTSVLGGPEFATEREVWRVEAAAGRCAPLGVFDLRLDAHGGWTLARTLD</sequence>
<dbReference type="Pfam" id="PF20114">
    <property type="entry name" value="DUF6504"/>
    <property type="match status" value="1"/>
</dbReference>
<dbReference type="Proteomes" id="UP001500466">
    <property type="component" value="Unassembled WGS sequence"/>
</dbReference>
<evidence type="ECO:0000259" key="1">
    <source>
        <dbReference type="Pfam" id="PF20114"/>
    </source>
</evidence>
<protein>
    <recommendedName>
        <fullName evidence="1">DUF6504 domain-containing protein</fullName>
    </recommendedName>
</protein>
<accession>A0ABP9GVA4</accession>
<dbReference type="EMBL" id="BAABHS010000004">
    <property type="protein sequence ID" value="GAA4954482.1"/>
    <property type="molecule type" value="Genomic_DNA"/>
</dbReference>
<reference evidence="3" key="1">
    <citation type="journal article" date="2019" name="Int. J. Syst. Evol. Microbiol.">
        <title>The Global Catalogue of Microorganisms (GCM) 10K type strain sequencing project: providing services to taxonomists for standard genome sequencing and annotation.</title>
        <authorList>
            <consortium name="The Broad Institute Genomics Platform"/>
            <consortium name="The Broad Institute Genome Sequencing Center for Infectious Disease"/>
            <person name="Wu L."/>
            <person name="Ma J."/>
        </authorList>
    </citation>
    <scope>NUCLEOTIDE SEQUENCE [LARGE SCALE GENOMIC DNA]</scope>
    <source>
        <strain evidence="3">JCM 17986</strain>
    </source>
</reference>
<gene>
    <name evidence="2" type="ORF">GCM10023205_15220</name>
</gene>
<evidence type="ECO:0000313" key="3">
    <source>
        <dbReference type="Proteomes" id="UP001500466"/>
    </source>
</evidence>
<dbReference type="InterPro" id="IPR045443">
    <property type="entry name" value="DUF6504"/>
</dbReference>
<keyword evidence="3" id="KW-1185">Reference proteome</keyword>